<keyword evidence="1" id="KW-0732">Signal</keyword>
<dbReference type="AlphaFoldDB" id="A0A271J3X2"/>
<dbReference type="Pfam" id="PF09917">
    <property type="entry name" value="DUF2147"/>
    <property type="match status" value="1"/>
</dbReference>
<dbReference type="RefSeq" id="WP_095511885.1">
    <property type="nucleotide sequence ID" value="NZ_MQWD01000001.1"/>
</dbReference>
<dbReference type="InterPro" id="IPR019223">
    <property type="entry name" value="DUF2147"/>
</dbReference>
<dbReference type="OrthoDB" id="9814399at2"/>
<proteinExistence type="predicted"/>
<evidence type="ECO:0000313" key="4">
    <source>
        <dbReference type="Proteomes" id="UP000216339"/>
    </source>
</evidence>
<dbReference type="PANTHER" id="PTHR36919:SF3">
    <property type="entry name" value="BLL5882 PROTEIN"/>
    <property type="match status" value="1"/>
</dbReference>
<evidence type="ECO:0000313" key="3">
    <source>
        <dbReference type="EMBL" id="PAP78202.1"/>
    </source>
</evidence>
<comment type="caution">
    <text evidence="3">The sequence shown here is derived from an EMBL/GenBank/DDBJ whole genome shotgun (WGS) entry which is preliminary data.</text>
</comment>
<keyword evidence="4" id="KW-1185">Reference proteome</keyword>
<name>A0A271J3X2_9BACT</name>
<sequence length="151" mass="16731">MPRLLVVALLVLAAASAHAQSLPAEARAVLGDWTTYGDEGREAQAVIRLTADGGELRGQIVRLLPTQRHPTPTFRCGDCEDRYEGVDLRTVPLFEGMRWQGDEFAGGRIVDPTNAKTYRAVVRLDGPDRLEVRGFIGIRALGRTQVWRRAH</sequence>
<dbReference type="Proteomes" id="UP000216339">
    <property type="component" value="Unassembled WGS sequence"/>
</dbReference>
<feature type="domain" description="DUF2147" evidence="2">
    <location>
        <begin position="31"/>
        <end position="149"/>
    </location>
</feature>
<organism evidence="3 4">
    <name type="scientific">Rubrivirga marina</name>
    <dbReference type="NCBI Taxonomy" id="1196024"/>
    <lineage>
        <taxon>Bacteria</taxon>
        <taxon>Pseudomonadati</taxon>
        <taxon>Rhodothermota</taxon>
        <taxon>Rhodothermia</taxon>
        <taxon>Rhodothermales</taxon>
        <taxon>Rubricoccaceae</taxon>
        <taxon>Rubrivirga</taxon>
    </lineage>
</organism>
<dbReference type="PANTHER" id="PTHR36919">
    <property type="entry name" value="BLR1215 PROTEIN"/>
    <property type="match status" value="1"/>
</dbReference>
<dbReference type="EMBL" id="MQWD01000001">
    <property type="protein sequence ID" value="PAP78202.1"/>
    <property type="molecule type" value="Genomic_DNA"/>
</dbReference>
<evidence type="ECO:0000259" key="2">
    <source>
        <dbReference type="Pfam" id="PF09917"/>
    </source>
</evidence>
<feature type="signal peptide" evidence="1">
    <location>
        <begin position="1"/>
        <end position="19"/>
    </location>
</feature>
<feature type="chain" id="PRO_5013103214" description="DUF2147 domain-containing protein" evidence="1">
    <location>
        <begin position="20"/>
        <end position="151"/>
    </location>
</feature>
<dbReference type="Gene3D" id="2.40.128.520">
    <property type="match status" value="1"/>
</dbReference>
<reference evidence="3 4" key="1">
    <citation type="submission" date="2016-11" db="EMBL/GenBank/DDBJ databases">
        <title>Study of marine rhodopsin-containing bacteria.</title>
        <authorList>
            <person name="Yoshizawa S."/>
            <person name="Kumagai Y."/>
            <person name="Kogure K."/>
        </authorList>
    </citation>
    <scope>NUCLEOTIDE SEQUENCE [LARGE SCALE GENOMIC DNA]</scope>
    <source>
        <strain evidence="3 4">SAORIC-28</strain>
    </source>
</reference>
<evidence type="ECO:0000256" key="1">
    <source>
        <dbReference type="SAM" id="SignalP"/>
    </source>
</evidence>
<protein>
    <recommendedName>
        <fullName evidence="2">DUF2147 domain-containing protein</fullName>
    </recommendedName>
</protein>
<gene>
    <name evidence="3" type="ORF">BSZ37_18095</name>
</gene>
<accession>A0A271J3X2</accession>